<feature type="domain" description="Bacteriophage Mu Gp45 N-terminal" evidence="2">
    <location>
        <begin position="26"/>
        <end position="93"/>
    </location>
</feature>
<feature type="compositionally biased region" description="Polar residues" evidence="1">
    <location>
        <begin position="178"/>
        <end position="190"/>
    </location>
</feature>
<comment type="caution">
    <text evidence="3">The sequence shown here is derived from an EMBL/GenBank/DDBJ whole genome shotgun (WGS) entry which is preliminary data.</text>
</comment>
<dbReference type="Proteomes" id="UP001321580">
    <property type="component" value="Unassembled WGS sequence"/>
</dbReference>
<evidence type="ECO:0000313" key="3">
    <source>
        <dbReference type="EMBL" id="MDI9240732.1"/>
    </source>
</evidence>
<protein>
    <submittedName>
        <fullName evidence="3">Phage baseplate assembly protein V</fullName>
    </submittedName>
</protein>
<proteinExistence type="predicted"/>
<keyword evidence="4" id="KW-1185">Reference proteome</keyword>
<dbReference type="InterPro" id="IPR053861">
    <property type="entry name" value="Phage_Mu_Gp45_N"/>
</dbReference>
<reference evidence="3 4" key="1">
    <citation type="submission" date="2023-05" db="EMBL/GenBank/DDBJ databases">
        <title>Lysobacter sp. strain LF1 Genome sequencing and assembly.</title>
        <authorList>
            <person name="Jung Y."/>
        </authorList>
    </citation>
    <scope>NUCLEOTIDE SEQUENCE [LARGE SCALE GENOMIC DNA]</scope>
    <source>
        <strain evidence="3 4">LF1</strain>
    </source>
</reference>
<name>A0ABT6XKM9_9GAMM</name>
<evidence type="ECO:0000313" key="4">
    <source>
        <dbReference type="Proteomes" id="UP001321580"/>
    </source>
</evidence>
<dbReference type="EMBL" id="JASGBI010000002">
    <property type="protein sequence ID" value="MDI9240732.1"/>
    <property type="molecule type" value="Genomic_DNA"/>
</dbReference>
<organism evidence="3 4">
    <name type="scientific">Lysobacter stagni</name>
    <dbReference type="NCBI Taxonomy" id="3045172"/>
    <lineage>
        <taxon>Bacteria</taxon>
        <taxon>Pseudomonadati</taxon>
        <taxon>Pseudomonadota</taxon>
        <taxon>Gammaproteobacteria</taxon>
        <taxon>Lysobacterales</taxon>
        <taxon>Lysobacteraceae</taxon>
        <taxon>Lysobacter</taxon>
    </lineage>
</organism>
<dbReference type="PIRSF" id="PIRSF012337">
    <property type="entry name" value="gp45"/>
    <property type="match status" value="1"/>
</dbReference>
<feature type="region of interest" description="Disordered" evidence="1">
    <location>
        <begin position="169"/>
        <end position="190"/>
    </location>
</feature>
<gene>
    <name evidence="3" type="ORF">QLQ15_17655</name>
</gene>
<dbReference type="Pfam" id="PF06890">
    <property type="entry name" value="Phage_Mu_Gp45"/>
    <property type="match status" value="1"/>
</dbReference>
<dbReference type="RefSeq" id="WP_283214213.1">
    <property type="nucleotide sequence ID" value="NZ_JASGBI010000002.1"/>
</dbReference>
<dbReference type="InterPro" id="IPR014462">
    <property type="entry name" value="Phage_Mu_Gp45"/>
</dbReference>
<dbReference type="InterPro" id="IPR013046">
    <property type="entry name" value="GpV/Gp45"/>
</dbReference>
<evidence type="ECO:0000259" key="2">
    <source>
        <dbReference type="Pfam" id="PF06890"/>
    </source>
</evidence>
<evidence type="ECO:0000256" key="1">
    <source>
        <dbReference type="SAM" id="MobiDB-lite"/>
    </source>
</evidence>
<accession>A0ABT6XKM9</accession>
<dbReference type="NCBIfam" id="TIGR01644">
    <property type="entry name" value="phage_P2_V"/>
    <property type="match status" value="1"/>
</dbReference>
<sequence>MGSAQDRSLRAAFDRNARRLGAVVARAVLRMVDDTSARQLLQVEVLRDELLDAVERLQNYGLTSCPHVGADAIVLAVGGHRAQSVVVVVDDRRYRLSGLKPGEVALHDDIGNLVHLTRDGLRIESQQGVEVAAPEVRVEADAISLKGQLTVEGDTAFKGKVSANGVAIDDTHRHGQVQPGSGISGTPASG</sequence>